<feature type="chain" id="PRO_5012737142" description="SLH domain-containing protein" evidence="2">
    <location>
        <begin position="48"/>
        <end position="2044"/>
    </location>
</feature>
<dbReference type="InterPro" id="IPR040853">
    <property type="entry name" value="RapA2_cadherin-like"/>
</dbReference>
<dbReference type="InterPro" id="IPR013783">
    <property type="entry name" value="Ig-like_fold"/>
</dbReference>
<dbReference type="PANTHER" id="PTHR43308">
    <property type="entry name" value="OUTER MEMBRANE PROTEIN ALPHA-RELATED"/>
    <property type="match status" value="1"/>
</dbReference>
<dbReference type="Pfam" id="PF00395">
    <property type="entry name" value="SLH"/>
    <property type="match status" value="3"/>
</dbReference>
<protein>
    <recommendedName>
        <fullName evidence="3">SLH domain-containing protein</fullName>
    </recommendedName>
</protein>
<dbReference type="Gene3D" id="2.160.20.10">
    <property type="entry name" value="Single-stranded right-handed beta-helix, Pectin lyase-like"/>
    <property type="match status" value="1"/>
</dbReference>
<feature type="compositionally biased region" description="Polar residues" evidence="1">
    <location>
        <begin position="1606"/>
        <end position="1618"/>
    </location>
</feature>
<dbReference type="OrthoDB" id="3193440at2"/>
<dbReference type="InterPro" id="IPR006626">
    <property type="entry name" value="PbH1"/>
</dbReference>
<dbReference type="InterPro" id="IPR012334">
    <property type="entry name" value="Pectin_lyas_fold"/>
</dbReference>
<dbReference type="InterPro" id="IPR058094">
    <property type="entry name" value="Ig-like_OmpL47-like"/>
</dbReference>
<feature type="region of interest" description="Disordered" evidence="1">
    <location>
        <begin position="1600"/>
        <end position="1630"/>
    </location>
</feature>
<feature type="domain" description="SLH" evidence="3">
    <location>
        <begin position="1913"/>
        <end position="1976"/>
    </location>
</feature>
<dbReference type="PROSITE" id="PS51272">
    <property type="entry name" value="SLH"/>
    <property type="match status" value="3"/>
</dbReference>
<organism evidence="4 5">
    <name type="scientific">Paenibacillus rigui</name>
    <dbReference type="NCBI Taxonomy" id="554312"/>
    <lineage>
        <taxon>Bacteria</taxon>
        <taxon>Bacillati</taxon>
        <taxon>Bacillota</taxon>
        <taxon>Bacilli</taxon>
        <taxon>Bacillales</taxon>
        <taxon>Paenibacillaceae</taxon>
        <taxon>Paenibacillus</taxon>
    </lineage>
</organism>
<dbReference type="Proteomes" id="UP000215509">
    <property type="component" value="Unassembled WGS sequence"/>
</dbReference>
<name>A0A229UQH2_9BACL</name>
<dbReference type="SUPFAM" id="SSF51126">
    <property type="entry name" value="Pectin lyase-like"/>
    <property type="match status" value="1"/>
</dbReference>
<evidence type="ECO:0000256" key="2">
    <source>
        <dbReference type="SAM" id="SignalP"/>
    </source>
</evidence>
<accession>A0A229UQH2</accession>
<dbReference type="Pfam" id="PF17803">
    <property type="entry name" value="Cadherin_4"/>
    <property type="match status" value="1"/>
</dbReference>
<proteinExistence type="predicted"/>
<feature type="domain" description="SLH" evidence="3">
    <location>
        <begin position="1984"/>
        <end position="2044"/>
    </location>
</feature>
<evidence type="ECO:0000256" key="1">
    <source>
        <dbReference type="SAM" id="MobiDB-lite"/>
    </source>
</evidence>
<keyword evidence="2" id="KW-0732">Signal</keyword>
<comment type="caution">
    <text evidence="4">The sequence shown here is derived from an EMBL/GenBank/DDBJ whole genome shotgun (WGS) entry which is preliminary data.</text>
</comment>
<dbReference type="NCBIfam" id="NF047446">
    <property type="entry name" value="barrel_OmpL47"/>
    <property type="match status" value="5"/>
</dbReference>
<reference evidence="4 5" key="1">
    <citation type="submission" date="2017-07" db="EMBL/GenBank/DDBJ databases">
        <title>Genome sequencing and assembly of Paenibacillus rigui.</title>
        <authorList>
            <person name="Mayilraj S."/>
        </authorList>
    </citation>
    <scope>NUCLEOTIDE SEQUENCE [LARGE SCALE GENOMIC DNA]</scope>
    <source>
        <strain evidence="4 5">JCM 16352</strain>
    </source>
</reference>
<feature type="domain" description="SLH" evidence="3">
    <location>
        <begin position="1852"/>
        <end position="1912"/>
    </location>
</feature>
<feature type="signal peptide" evidence="2">
    <location>
        <begin position="1"/>
        <end position="47"/>
    </location>
</feature>
<dbReference type="SMART" id="SM00710">
    <property type="entry name" value="PbH1"/>
    <property type="match status" value="7"/>
</dbReference>
<sequence length="2044" mass="213613">MMLANTYSFTATDGNNRRERLMVFLKISCLLLALAGVSMLMASQAMAATFTVDNTSDTTGNCSAAGQCTLRTAVQLSNTVTGPNTININPGTYELSSGQLNITKDVTISGTNGDPATTVIDGRNLSRVFAVFPDGGTLLSPNVTFQGVTIQNGKASPDSYGNGGGGVSAELTAGKTLTLSNSILKNNMAKNGAGAGYGGGLNVTGPATAKAVIQNTSFLSNTAGERGGGLYLEGDLNIQINQATVTGNTSSAELGGGMAILAASYNSQGTVAITNSTFSQNTASGSSDDGIGGGLYLNAVAAISDTSFTNNTANSDGGGMYLTYFYYDKEASLTNVTFTGNTSTAGNGTGLLIQNGNPDLSNTKFENNTGLTASKQLDGNTMPITPLTPASPMKTSDNNNYAGGVWTAKDVTIATDASIDGGLTWNKGPIQVATDGNYAAWLKLKDSLGNAVIQQTQVMLDKTKPSVSVSLTTNGQPYTDGTWAKGDVSVGVTAADGTSGLKSKEYSLNGGSTWTALADNTPIVLSTNGVFALQIKVVDNAGNVEQQDFTIKIDKTPPALSVNMTSNGAAYVSGSWTNQPVTLQVSASDSETGLAALQYSLNNQPLTDYTVPVVLSADGTYQVNVEATDQSGNKSQVEATIQIDTVKPDLSLKLTTGTGDYTDGTWSRQSVTVKASITQDTGSGISSYQYSLDGGANWTAYTGDISLATDGQYAVLVKAADSAGNLSQETASVKVDQTAPNLGAAIKTSSGASYVNDTWSKENVTLELQPGDAMSGIASVEYSLDDGGAWTNYSQPVTVTNGVYSMKARATDLAGLVTEASWSVKIDSIAPSQTVTLTDGGGHAYTSDTWVNQPVTISLEANDENSSKAPLKPDQQYSLDGGTTWNPYSAAVTVTEGVYSVKVQAADAAGNATGSSFILKVDQTAPSLTVTMTAGGQPYNGGTWTAQDVTIQAAAADSLSGLSLLQYKLADGMNWNDYTGAITVTTEGAHAVQFQALDLVGNTASAKVDINISKSVPTIVLGLVPNTVTNGDVSVRITPTVSGDQLGNTVTRVKYAPGDEQASFFSSGGGQDIPLNLMKFDVHDNGAYTVYVQDAAGNEAVQKVDITQIVRDVPLLQLTFSPGGLTNGDVTVSITATVYGTLQGNMLSQQKWADGTRDTAYFAAAGTDVGAGSKFTVSANGMYTVFVKDIAGNEAVGTIDIQTISLTKPSIVLSAAPVGPTNEQVTITVASTVYGSPNGIDTIRWAPGHLDNSYFEGGNGTGLGSSSSVSFTVTENGEYSVYVKDTAGNAATQRINVTEVNHAPVISDHTVSGTKDTVLTFRAEDFPFTDVDGDAIVKIKLNKLPDIGKLYLHNNEITVLQDVYLADLSYLTFSPAAGWFGETAFEWYGFDGKSYAKATATMKISIGQGNLPPSAAKVQLTTAVNTAVQGKLLGQDPESEDLTYSLEPQGKLGAFTLINSSTGTFEFKPYPDVTGTETVTYSVYDKHMNAASGIVEVTITPRGASSQAELTSLSLSAGPLVPAFNPQVLSYNVSVANAVYATTVTAAVYEPHAKLFINDLALASGQESNPVMLQEGFNTIVVKAVAEDGKSTASYTITIYREPTRTSRPNKGSGSSGQVPAPDPATNLTGRLNGKPVEDLGSIVTEQVNGQTVTTATLDRDKVKEQMEHSGSKPTVTVTIPGNVDRAILNMDAGTVSMLQNSQATVQLQSNLGGYTLPLGALSWDTIAAQLGAQANAADIRLSITISKASNELVARAQQQAKYGQYAILMPPVNFTVTAIYKDRTTEIHLFSGLVSRALPISADVNTNRITTAVVILEDGTVYHVPTRIVNQAGQFFAEISSLTNSTYAIISNSKTFEDMTGHWAQREVNEMASRMIVQGVAAGKYSPDTQVTRAEFAAIVIRALGLSDRGQTAGTYHDVPASEWYAGAVAQASAFGLVSGYEDGTFRPNRTITREEALVIIARASRLAGRVVSLNTADPKSILSEFRDQGEVDDWALQEAAQAVQSGLIQGSGDGLKPKSEITRAETAVTLYRLLVQSKLIDG</sequence>
<dbReference type="InterPro" id="IPR051465">
    <property type="entry name" value="Cell_Envelope_Struct_Comp"/>
</dbReference>
<evidence type="ECO:0000313" key="4">
    <source>
        <dbReference type="EMBL" id="OXM85706.1"/>
    </source>
</evidence>
<evidence type="ECO:0000259" key="3">
    <source>
        <dbReference type="PROSITE" id="PS51272"/>
    </source>
</evidence>
<dbReference type="PANTHER" id="PTHR43308:SF5">
    <property type="entry name" value="S-LAYER PROTEIN _ PEPTIDOGLYCAN ENDO-BETA-N-ACETYLGLUCOSAMINIDASE"/>
    <property type="match status" value="1"/>
</dbReference>
<gene>
    <name evidence="4" type="ORF">CF651_14120</name>
</gene>
<dbReference type="InterPro" id="IPR001119">
    <property type="entry name" value="SLH_dom"/>
</dbReference>
<keyword evidence="5" id="KW-1185">Reference proteome</keyword>
<dbReference type="Gene3D" id="2.60.40.10">
    <property type="entry name" value="Immunoglobulins"/>
    <property type="match status" value="2"/>
</dbReference>
<dbReference type="Pfam" id="PF12733">
    <property type="entry name" value="Cadherin-like"/>
    <property type="match status" value="1"/>
</dbReference>
<dbReference type="EMBL" id="NMQW01000019">
    <property type="protein sequence ID" value="OXM85706.1"/>
    <property type="molecule type" value="Genomic_DNA"/>
</dbReference>
<dbReference type="InterPro" id="IPR025883">
    <property type="entry name" value="Cadherin-like_domain"/>
</dbReference>
<evidence type="ECO:0000313" key="5">
    <source>
        <dbReference type="Proteomes" id="UP000215509"/>
    </source>
</evidence>
<dbReference type="RefSeq" id="WP_094015511.1">
    <property type="nucleotide sequence ID" value="NZ_NMQW01000019.1"/>
</dbReference>
<dbReference type="Pfam" id="PF17963">
    <property type="entry name" value="Big_9"/>
    <property type="match status" value="1"/>
</dbReference>
<dbReference type="InterPro" id="IPR011050">
    <property type="entry name" value="Pectin_lyase_fold/virulence"/>
</dbReference>